<organism evidence="7 8">
    <name type="scientific">Ancylobacter rudongensis</name>
    <dbReference type="NCBI Taxonomy" id="177413"/>
    <lineage>
        <taxon>Bacteria</taxon>
        <taxon>Pseudomonadati</taxon>
        <taxon>Pseudomonadota</taxon>
        <taxon>Alphaproteobacteria</taxon>
        <taxon>Hyphomicrobiales</taxon>
        <taxon>Xanthobacteraceae</taxon>
        <taxon>Ancylobacter</taxon>
    </lineage>
</organism>
<keyword evidence="7" id="KW-0808">Transferase</keyword>
<dbReference type="Gene3D" id="3.30.450.20">
    <property type="entry name" value="PAS domain"/>
    <property type="match status" value="2"/>
</dbReference>
<evidence type="ECO:0000256" key="3">
    <source>
        <dbReference type="ARBA" id="ARBA00022553"/>
    </source>
</evidence>
<dbReference type="PANTHER" id="PTHR43065">
    <property type="entry name" value="SENSOR HISTIDINE KINASE"/>
    <property type="match status" value="1"/>
</dbReference>
<dbReference type="InterPro" id="IPR004358">
    <property type="entry name" value="Sig_transdc_His_kin-like_C"/>
</dbReference>
<dbReference type="SMART" id="SM00388">
    <property type="entry name" value="HisKA"/>
    <property type="match status" value="1"/>
</dbReference>
<gene>
    <name evidence="7" type="ORF">SAMN05660859_4151</name>
</gene>
<feature type="region of interest" description="Disordered" evidence="4">
    <location>
        <begin position="723"/>
        <end position="745"/>
    </location>
</feature>
<proteinExistence type="predicted"/>
<keyword evidence="5" id="KW-1133">Transmembrane helix</keyword>
<dbReference type="PROSITE" id="PS50109">
    <property type="entry name" value="HIS_KIN"/>
    <property type="match status" value="1"/>
</dbReference>
<dbReference type="InterPro" id="IPR003661">
    <property type="entry name" value="HisK_dim/P_dom"/>
</dbReference>
<dbReference type="SMART" id="SM00387">
    <property type="entry name" value="HATPase_c"/>
    <property type="match status" value="1"/>
</dbReference>
<evidence type="ECO:0000313" key="7">
    <source>
        <dbReference type="EMBL" id="SCW94733.1"/>
    </source>
</evidence>
<evidence type="ECO:0000256" key="1">
    <source>
        <dbReference type="ARBA" id="ARBA00000085"/>
    </source>
</evidence>
<dbReference type="STRING" id="177413.SAMN05660859_4151"/>
<dbReference type="PANTHER" id="PTHR43065:SF42">
    <property type="entry name" value="TWO-COMPONENT SENSOR PPRA"/>
    <property type="match status" value="1"/>
</dbReference>
<dbReference type="GO" id="GO:0000155">
    <property type="term" value="F:phosphorelay sensor kinase activity"/>
    <property type="evidence" value="ECO:0007669"/>
    <property type="project" value="InterPro"/>
</dbReference>
<keyword evidence="3" id="KW-0597">Phosphoprotein</keyword>
<evidence type="ECO:0000259" key="6">
    <source>
        <dbReference type="PROSITE" id="PS50109"/>
    </source>
</evidence>
<dbReference type="EMBL" id="FMTP01000009">
    <property type="protein sequence ID" value="SCW94733.1"/>
    <property type="molecule type" value="Genomic_DNA"/>
</dbReference>
<dbReference type="Pfam" id="PF02518">
    <property type="entry name" value="HATPase_c"/>
    <property type="match status" value="1"/>
</dbReference>
<dbReference type="Pfam" id="PF00512">
    <property type="entry name" value="HisKA"/>
    <property type="match status" value="1"/>
</dbReference>
<feature type="transmembrane region" description="Helical" evidence="5">
    <location>
        <begin position="319"/>
        <end position="340"/>
    </location>
</feature>
<dbReference type="SUPFAM" id="SSF55874">
    <property type="entry name" value="ATPase domain of HSP90 chaperone/DNA topoisomerase II/histidine kinase"/>
    <property type="match status" value="1"/>
</dbReference>
<dbReference type="CDD" id="cd12914">
    <property type="entry name" value="PDC1_DGC_like"/>
    <property type="match status" value="1"/>
</dbReference>
<reference evidence="8" key="1">
    <citation type="submission" date="2016-10" db="EMBL/GenBank/DDBJ databases">
        <authorList>
            <person name="Varghese N."/>
            <person name="Submissions S."/>
        </authorList>
    </citation>
    <scope>NUCLEOTIDE SEQUENCE [LARGE SCALE GENOMIC DNA]</scope>
    <source>
        <strain evidence="8">CGMCC 1.1761</strain>
    </source>
</reference>
<dbReference type="CDD" id="cd12915">
    <property type="entry name" value="PDC2_DGC_like"/>
    <property type="match status" value="1"/>
</dbReference>
<keyword evidence="5" id="KW-0472">Membrane</keyword>
<dbReference type="CDD" id="cd00082">
    <property type="entry name" value="HisKA"/>
    <property type="match status" value="1"/>
</dbReference>
<dbReference type="InterPro" id="IPR005467">
    <property type="entry name" value="His_kinase_dom"/>
</dbReference>
<dbReference type="InterPro" id="IPR003594">
    <property type="entry name" value="HATPase_dom"/>
</dbReference>
<dbReference type="InterPro" id="IPR036097">
    <property type="entry name" value="HisK_dim/P_sf"/>
</dbReference>
<name>A0A1G4UM29_9HYPH</name>
<keyword evidence="7" id="KW-0418">Kinase</keyword>
<accession>A0A1G4UM29</accession>
<keyword evidence="8" id="KW-1185">Reference proteome</keyword>
<sequence>MPFFDAAAMTPESSTQTAPVTPFPDERDLPAKAPEGAALWQGASRRVLLCLLLLLALLVPASVAFITIQLHEQHEDDVAVAASRKLALALTSHLERTVESIESFLDGFSTLPDDPSPEEIYTRLLTARLPASVIQVTFVDPSGAVVASNLLPPGNGINLADREHIRVHMNDDPTDREIFISKPVKGRISGTWSIQFTRALRAPDGKLRGIIAASYQISDFIEFYEKLLPEGQGLIALVGFDGVVRASVPAASQLDGMDAAAILPGLETLGSHANGPYVGVAWDDVRRIGYSVHSDRYPFLVVVAADRGAILAESHDFHVAIWGIAGGLGLTLAALALFGLRHSRLERAYRERELKAHAQEREAQVLQAISRVPGIHVLHVENGRAVRIGDATDDILPRLIAARVETPEFLAQVAQGNAPSVAIEHFSGDGEAFEVELVLTRLRPTTEDGFGPADSAPPATVVFALDETAKRMEENKLYQMSKMAALGELVTGLAHEINQPLGVIRLAASNAMTGLRKGLPGEHTSEKLERIIRQVERMKSIIDHMRIFGRKDALTIDPSSAETAVEGTLQVLGTEIRLDGIELSFAGSAGSAGGARVPCRQEQLEQVLINLVLNARDAIRARRQDEPDFAGRIAIAIECCEMDAQSWVLVTVRDNGGGIPAAAIGKIFQPFFTTKPPGQGTGLGLSVSFGIIREYGGTLTVANVEDGAVFTIAMPQVETEAGEEAARAAVASPIKRSEPETSSGS</sequence>
<protein>
    <recommendedName>
        <fullName evidence="2">histidine kinase</fullName>
        <ecNumber evidence="2">2.7.13.3</ecNumber>
    </recommendedName>
</protein>
<feature type="transmembrane region" description="Helical" evidence="5">
    <location>
        <begin position="47"/>
        <end position="68"/>
    </location>
</feature>
<dbReference type="Proteomes" id="UP000198889">
    <property type="component" value="Unassembled WGS sequence"/>
</dbReference>
<dbReference type="Gene3D" id="1.10.287.130">
    <property type="match status" value="1"/>
</dbReference>
<keyword evidence="5" id="KW-0812">Transmembrane</keyword>
<dbReference type="Gene3D" id="3.30.565.10">
    <property type="entry name" value="Histidine kinase-like ATPase, C-terminal domain"/>
    <property type="match status" value="1"/>
</dbReference>
<evidence type="ECO:0000256" key="4">
    <source>
        <dbReference type="SAM" id="MobiDB-lite"/>
    </source>
</evidence>
<dbReference type="PRINTS" id="PR00344">
    <property type="entry name" value="BCTRLSENSOR"/>
</dbReference>
<dbReference type="EC" id="2.7.13.3" evidence="2"/>
<feature type="region of interest" description="Disordered" evidence="4">
    <location>
        <begin position="1"/>
        <end position="28"/>
    </location>
</feature>
<dbReference type="SUPFAM" id="SSF47384">
    <property type="entry name" value="Homodimeric domain of signal transducing histidine kinase"/>
    <property type="match status" value="1"/>
</dbReference>
<dbReference type="InterPro" id="IPR036890">
    <property type="entry name" value="HATPase_C_sf"/>
</dbReference>
<dbReference type="AlphaFoldDB" id="A0A1G4UM29"/>
<comment type="catalytic activity">
    <reaction evidence="1">
        <text>ATP + protein L-histidine = ADP + protein N-phospho-L-histidine.</text>
        <dbReference type="EC" id="2.7.13.3"/>
    </reaction>
</comment>
<feature type="domain" description="Histidine kinase" evidence="6">
    <location>
        <begin position="492"/>
        <end position="718"/>
    </location>
</feature>
<evidence type="ECO:0000256" key="2">
    <source>
        <dbReference type="ARBA" id="ARBA00012438"/>
    </source>
</evidence>
<evidence type="ECO:0000256" key="5">
    <source>
        <dbReference type="SAM" id="Phobius"/>
    </source>
</evidence>
<evidence type="ECO:0000313" key="8">
    <source>
        <dbReference type="Proteomes" id="UP000198889"/>
    </source>
</evidence>